<dbReference type="PANTHER" id="PTHR30118">
    <property type="entry name" value="HTH-TYPE TRANSCRIPTIONAL REGULATOR LEUO-RELATED"/>
    <property type="match status" value="1"/>
</dbReference>
<comment type="caution">
    <text evidence="6">The sequence shown here is derived from an EMBL/GenBank/DDBJ whole genome shotgun (WGS) entry which is preliminary data.</text>
</comment>
<accession>A0ABS6SZ70</accession>
<dbReference type="Pfam" id="PF00126">
    <property type="entry name" value="HTH_1"/>
    <property type="match status" value="1"/>
</dbReference>
<dbReference type="InterPro" id="IPR000847">
    <property type="entry name" value="LysR_HTH_N"/>
</dbReference>
<gene>
    <name evidence="6" type="ORF">KJP28_04900</name>
</gene>
<evidence type="ECO:0000259" key="5">
    <source>
        <dbReference type="PROSITE" id="PS50931"/>
    </source>
</evidence>
<sequence length="300" mass="32695">MTRADLNLLRSLAVLIEEGNVTRAAVRLGVSQPALSAQLARLRALFDDPLLVPSETGRGMVPTPRALDLRGPLDGMLADVGRILAPAAGFDPTTAERNFTIAASDNGTVVLGMSLFEDLTRRGIGGIHLAFRPLDRTRLRDQVEAGEVDLVLTLMDDVPPGLKTRAVLVDRQVVIQRKGHPRGTGQLDLRQYCAYKHVIMSTEGRWRTTLDDHIGELGHTREVALSVPQFMLAVLAVAGSDLLGMIPARLAEHFTDRVDVFDIPFKPAGFALQAAWHPRNHADPAHIWLRETVAGLVARG</sequence>
<dbReference type="RefSeq" id="WP_218391107.1">
    <property type="nucleotide sequence ID" value="NZ_JAHUZE010000001.1"/>
</dbReference>
<keyword evidence="4" id="KW-0804">Transcription</keyword>
<dbReference type="CDD" id="cd08417">
    <property type="entry name" value="PBP2_Nitroaromatics_like"/>
    <property type="match status" value="1"/>
</dbReference>
<feature type="domain" description="HTH lysR-type" evidence="5">
    <location>
        <begin position="1"/>
        <end position="63"/>
    </location>
</feature>
<evidence type="ECO:0000256" key="4">
    <source>
        <dbReference type="ARBA" id="ARBA00023163"/>
    </source>
</evidence>
<evidence type="ECO:0000256" key="3">
    <source>
        <dbReference type="ARBA" id="ARBA00023125"/>
    </source>
</evidence>
<name>A0ABS6SZ70_9RHOB</name>
<evidence type="ECO:0000256" key="1">
    <source>
        <dbReference type="ARBA" id="ARBA00009437"/>
    </source>
</evidence>
<keyword evidence="7" id="KW-1185">Reference proteome</keyword>
<evidence type="ECO:0000256" key="2">
    <source>
        <dbReference type="ARBA" id="ARBA00023015"/>
    </source>
</evidence>
<evidence type="ECO:0000313" key="6">
    <source>
        <dbReference type="EMBL" id="MBV7378252.1"/>
    </source>
</evidence>
<keyword evidence="2" id="KW-0805">Transcription regulation</keyword>
<protein>
    <submittedName>
        <fullName evidence="6">LysR family transcriptional regulator</fullName>
    </submittedName>
</protein>
<organism evidence="6 7">
    <name type="scientific">Maritimibacter dapengensis</name>
    <dbReference type="NCBI Taxonomy" id="2836868"/>
    <lineage>
        <taxon>Bacteria</taxon>
        <taxon>Pseudomonadati</taxon>
        <taxon>Pseudomonadota</taxon>
        <taxon>Alphaproteobacteria</taxon>
        <taxon>Rhodobacterales</taxon>
        <taxon>Roseobacteraceae</taxon>
        <taxon>Maritimibacter</taxon>
    </lineage>
</organism>
<dbReference type="Pfam" id="PF03466">
    <property type="entry name" value="LysR_substrate"/>
    <property type="match status" value="1"/>
</dbReference>
<keyword evidence="3" id="KW-0238">DNA-binding</keyword>
<comment type="similarity">
    <text evidence="1">Belongs to the LysR transcriptional regulatory family.</text>
</comment>
<dbReference type="InterPro" id="IPR005119">
    <property type="entry name" value="LysR_subst-bd"/>
</dbReference>
<dbReference type="PANTHER" id="PTHR30118:SF15">
    <property type="entry name" value="TRANSCRIPTIONAL REGULATORY PROTEIN"/>
    <property type="match status" value="1"/>
</dbReference>
<dbReference type="InterPro" id="IPR037402">
    <property type="entry name" value="YidZ_PBP2"/>
</dbReference>
<dbReference type="Proteomes" id="UP000756530">
    <property type="component" value="Unassembled WGS sequence"/>
</dbReference>
<dbReference type="PROSITE" id="PS50931">
    <property type="entry name" value="HTH_LYSR"/>
    <property type="match status" value="1"/>
</dbReference>
<proteinExistence type="inferred from homology"/>
<dbReference type="InterPro" id="IPR050389">
    <property type="entry name" value="LysR-type_TF"/>
</dbReference>
<reference evidence="6 7" key="1">
    <citation type="submission" date="2021-05" db="EMBL/GenBank/DDBJ databases">
        <title>Culturable bacteria isolated from Daya Bay.</title>
        <authorList>
            <person name="Zheng W."/>
            <person name="Yu S."/>
            <person name="Huang Y."/>
        </authorList>
    </citation>
    <scope>NUCLEOTIDE SEQUENCE [LARGE SCALE GENOMIC DNA]</scope>
    <source>
        <strain evidence="6 7">DP4N28-5</strain>
    </source>
</reference>
<dbReference type="EMBL" id="JAHUZE010000001">
    <property type="protein sequence ID" value="MBV7378252.1"/>
    <property type="molecule type" value="Genomic_DNA"/>
</dbReference>
<evidence type="ECO:0000313" key="7">
    <source>
        <dbReference type="Proteomes" id="UP000756530"/>
    </source>
</evidence>